<sequence length="76" mass="8723">MGTRPASTPAKREQNGNLVQPAPQVIELMRQYRAEGKTYRDIVAQLDALQIQTPRGCKWHPQTIHEILNRSQQEQT</sequence>
<evidence type="ECO:0000259" key="1">
    <source>
        <dbReference type="Pfam" id="PF07508"/>
    </source>
</evidence>
<dbReference type="GO" id="GO:0000150">
    <property type="term" value="F:DNA strand exchange activity"/>
    <property type="evidence" value="ECO:0007669"/>
    <property type="project" value="InterPro"/>
</dbReference>
<geneLocation type="plasmid" evidence="3">
    <name>pacpol4</name>
</geneLocation>
<proteinExistence type="predicted"/>
<evidence type="ECO:0000313" key="2">
    <source>
        <dbReference type="EMBL" id="AXC16289.1"/>
    </source>
</evidence>
<dbReference type="Pfam" id="PF07508">
    <property type="entry name" value="Recombinase"/>
    <property type="match status" value="1"/>
</dbReference>
<dbReference type="InterPro" id="IPR011109">
    <property type="entry name" value="DNA_bind_recombinase_dom"/>
</dbReference>
<evidence type="ECO:0000313" key="3">
    <source>
        <dbReference type="Proteomes" id="UP000253606"/>
    </source>
</evidence>
<dbReference type="EMBL" id="CP030843">
    <property type="protein sequence ID" value="AXC16289.1"/>
    <property type="molecule type" value="Genomic_DNA"/>
</dbReference>
<feature type="domain" description="Recombinase" evidence="1">
    <location>
        <begin position="24"/>
        <end position="70"/>
    </location>
</feature>
<gene>
    <name evidence="2" type="ORF">ACPOL_7097</name>
</gene>
<dbReference type="Proteomes" id="UP000253606">
    <property type="component" value="Plasmid pACPOL4"/>
</dbReference>
<organism evidence="2 3">
    <name type="scientific">Acidisarcina polymorpha</name>
    <dbReference type="NCBI Taxonomy" id="2211140"/>
    <lineage>
        <taxon>Bacteria</taxon>
        <taxon>Pseudomonadati</taxon>
        <taxon>Acidobacteriota</taxon>
        <taxon>Terriglobia</taxon>
        <taxon>Terriglobales</taxon>
        <taxon>Acidobacteriaceae</taxon>
        <taxon>Acidisarcina</taxon>
    </lineage>
</organism>
<keyword evidence="3" id="KW-1185">Reference proteome</keyword>
<accession>A0A2Z5GBB2</accession>
<reference evidence="2 3" key="1">
    <citation type="journal article" date="2018" name="Front. Microbiol.">
        <title>Hydrolytic Capabilities as a Key to Environmental Success: Chitinolytic and Cellulolytic Acidobacteria From Acidic Sub-arctic Soils and Boreal Peatlands.</title>
        <authorList>
            <person name="Belova S.E."/>
            <person name="Ravin N.V."/>
            <person name="Pankratov T.A."/>
            <person name="Rakitin A.L."/>
            <person name="Ivanova A.A."/>
            <person name="Beletsky A.V."/>
            <person name="Mardanov A.V."/>
            <person name="Sinninghe Damste J.S."/>
            <person name="Dedysh S.N."/>
        </authorList>
    </citation>
    <scope>NUCLEOTIDE SEQUENCE [LARGE SCALE GENOMIC DNA]</scope>
    <source>
        <strain evidence="2 3">SBC82</strain>
        <plasmid evidence="3">pacpol4</plasmid>
    </source>
</reference>
<dbReference type="RefSeq" id="WP_236657625.1">
    <property type="nucleotide sequence ID" value="NZ_CP030843.1"/>
</dbReference>
<keyword evidence="2" id="KW-0614">Plasmid</keyword>
<dbReference type="AlphaFoldDB" id="A0A2Z5GBB2"/>
<protein>
    <recommendedName>
        <fullName evidence="1">Recombinase domain-containing protein</fullName>
    </recommendedName>
</protein>
<name>A0A2Z5GBB2_9BACT</name>
<dbReference type="KEGG" id="abas:ACPOL_7097"/>
<dbReference type="GO" id="GO:0003677">
    <property type="term" value="F:DNA binding"/>
    <property type="evidence" value="ECO:0007669"/>
    <property type="project" value="InterPro"/>
</dbReference>